<feature type="compositionally biased region" description="Pro residues" evidence="1">
    <location>
        <begin position="597"/>
        <end position="612"/>
    </location>
</feature>
<feature type="region of interest" description="Disordered" evidence="1">
    <location>
        <begin position="507"/>
        <end position="638"/>
    </location>
</feature>
<dbReference type="InterPro" id="IPR051571">
    <property type="entry name" value="N-CoR_corepressor"/>
</dbReference>
<organism evidence="3 4">
    <name type="scientific">Humicola insolens</name>
    <name type="common">Soft-rot fungus</name>
    <dbReference type="NCBI Taxonomy" id="85995"/>
    <lineage>
        <taxon>Eukaryota</taxon>
        <taxon>Fungi</taxon>
        <taxon>Dikarya</taxon>
        <taxon>Ascomycota</taxon>
        <taxon>Pezizomycotina</taxon>
        <taxon>Sordariomycetes</taxon>
        <taxon>Sordariomycetidae</taxon>
        <taxon>Sordariales</taxon>
        <taxon>Chaetomiaceae</taxon>
        <taxon>Mycothermus</taxon>
    </lineage>
</organism>
<evidence type="ECO:0000313" key="4">
    <source>
        <dbReference type="Proteomes" id="UP001583172"/>
    </source>
</evidence>
<keyword evidence="2" id="KW-0812">Transmembrane</keyword>
<proteinExistence type="predicted"/>
<dbReference type="PANTHER" id="PTHR13992">
    <property type="entry name" value="NUCLEAR RECEPTOR CO-REPRESSOR RELATED NCOR"/>
    <property type="match status" value="1"/>
</dbReference>
<dbReference type="Proteomes" id="UP001583172">
    <property type="component" value="Unassembled WGS sequence"/>
</dbReference>
<feature type="compositionally biased region" description="Pro residues" evidence="1">
    <location>
        <begin position="404"/>
        <end position="422"/>
    </location>
</feature>
<feature type="transmembrane region" description="Helical" evidence="2">
    <location>
        <begin position="328"/>
        <end position="352"/>
    </location>
</feature>
<name>A0ABR3VM22_HUMIN</name>
<keyword evidence="2" id="KW-0472">Membrane</keyword>
<protein>
    <submittedName>
        <fullName evidence="3">Uncharacterized protein</fullName>
    </submittedName>
</protein>
<keyword evidence="2" id="KW-1133">Transmembrane helix</keyword>
<feature type="region of interest" description="Disordered" evidence="1">
    <location>
        <begin position="362"/>
        <end position="470"/>
    </location>
</feature>
<accession>A0ABR3VM22</accession>
<keyword evidence="4" id="KW-1185">Reference proteome</keyword>
<feature type="compositionally biased region" description="Polar residues" evidence="1">
    <location>
        <begin position="429"/>
        <end position="462"/>
    </location>
</feature>
<gene>
    <name evidence="3" type="ORF">VTJ49DRAFT_4140</name>
</gene>
<evidence type="ECO:0000256" key="2">
    <source>
        <dbReference type="SAM" id="Phobius"/>
    </source>
</evidence>
<sequence>MITAALTSPATTPAPTPPPAVANLLGLGGLAGLGAPGNLRRRQYDDCLNAGMQCYSLLDCGEDILYATDVLVAAASCLCGSGSGYLQCYFSDIATGSCASYYGVTYDYDSFMTYFYSLYCGTAPPNVQTDEPEKPEPTAPSVVRIDLTTVDVVTVTTPLPPPVYDGKADYTGSGRLLKGDCASTDFTLVDGGATMLYAGFQGCIRDKPDCCPWDVAQAPLAAPTADGKALGWNFPEPADGAAAILTSCPDDYYSISGGCCPTGYYPFTAALGGVTPCWSSADRTIRPPKLTVEKDGEADKPTSAVVNIVLAMRYPIGDQGGNSGLSTAAIAGIGAGGGVALIAIAGIAFCLWSRSRKKKAEQAAAAAASPTTQQATIPDQSPPQNPQQPVPPFQQLQQQQPPMAQQPPMGPPTGLYPPPGTPGPYDRNSMLSTGGTTPVSPLAPQSTGTSAGHVSSLSSQGDQAHLLHHHNSTNSSGFFAGGAAAAALNPRHSSVSSSGGAVSPNNAAGFPAPIAEADEGRPLSSYPQELQGQPFPQEMYAGYPQQQQQQQPQMQQQQYYYNAPPPQQQQQHQQQYYAQHPQYPPQGAPAYGGYTTTPPPPQQQQQGYPPPGVQEMDGRREAYEMAGDQPQGPPGGQR</sequence>
<feature type="compositionally biased region" description="Pro residues" evidence="1">
    <location>
        <begin position="380"/>
        <end position="392"/>
    </location>
</feature>
<dbReference type="PANTHER" id="PTHR13992:SF39">
    <property type="entry name" value="SMRTER, ISOFORM G"/>
    <property type="match status" value="1"/>
</dbReference>
<comment type="caution">
    <text evidence="3">The sequence shown here is derived from an EMBL/GenBank/DDBJ whole genome shotgun (WGS) entry which is preliminary data.</text>
</comment>
<evidence type="ECO:0000313" key="3">
    <source>
        <dbReference type="EMBL" id="KAL1842811.1"/>
    </source>
</evidence>
<evidence type="ECO:0000256" key="1">
    <source>
        <dbReference type="SAM" id="MobiDB-lite"/>
    </source>
</evidence>
<reference evidence="3 4" key="1">
    <citation type="journal article" date="2024" name="Commun. Biol.">
        <title>Comparative genomic analysis of thermophilic fungi reveals convergent evolutionary adaptations and gene losses.</title>
        <authorList>
            <person name="Steindorff A.S."/>
            <person name="Aguilar-Pontes M.V."/>
            <person name="Robinson A.J."/>
            <person name="Andreopoulos B."/>
            <person name="LaButti K."/>
            <person name="Kuo A."/>
            <person name="Mondo S."/>
            <person name="Riley R."/>
            <person name="Otillar R."/>
            <person name="Haridas S."/>
            <person name="Lipzen A."/>
            <person name="Grimwood J."/>
            <person name="Schmutz J."/>
            <person name="Clum A."/>
            <person name="Reid I.D."/>
            <person name="Moisan M.C."/>
            <person name="Butler G."/>
            <person name="Nguyen T.T.M."/>
            <person name="Dewar K."/>
            <person name="Conant G."/>
            <person name="Drula E."/>
            <person name="Henrissat B."/>
            <person name="Hansel C."/>
            <person name="Singer S."/>
            <person name="Hutchinson M.I."/>
            <person name="de Vries R.P."/>
            <person name="Natvig D.O."/>
            <person name="Powell A.J."/>
            <person name="Tsang A."/>
            <person name="Grigoriev I.V."/>
        </authorList>
    </citation>
    <scope>NUCLEOTIDE SEQUENCE [LARGE SCALE GENOMIC DNA]</scope>
    <source>
        <strain evidence="3 4">CBS 620.91</strain>
    </source>
</reference>
<feature type="compositionally biased region" description="Low complexity" evidence="1">
    <location>
        <begin position="362"/>
        <end position="379"/>
    </location>
</feature>
<dbReference type="EMBL" id="JAZGSY010000032">
    <property type="protein sequence ID" value="KAL1842811.1"/>
    <property type="molecule type" value="Genomic_DNA"/>
</dbReference>
<feature type="compositionally biased region" description="Low complexity" evidence="1">
    <location>
        <begin position="540"/>
        <end position="581"/>
    </location>
</feature>
<feature type="compositionally biased region" description="Low complexity" evidence="1">
    <location>
        <begin position="393"/>
        <end position="403"/>
    </location>
</feature>